<feature type="non-terminal residue" evidence="2">
    <location>
        <position position="1"/>
    </location>
</feature>
<dbReference type="PROSITE" id="PS50293">
    <property type="entry name" value="TPR_REGION"/>
    <property type="match status" value="1"/>
</dbReference>
<feature type="non-terminal residue" evidence="2">
    <location>
        <position position="116"/>
    </location>
</feature>
<dbReference type="PANTHER" id="PTHR44749">
    <property type="entry name" value="SUPPRESSOR OF RPS4-RLD 1"/>
    <property type="match status" value="1"/>
</dbReference>
<accession>A0A9N9PAR0</accession>
<dbReference type="Gene3D" id="1.25.40.10">
    <property type="entry name" value="Tetratricopeptide repeat domain"/>
    <property type="match status" value="2"/>
</dbReference>
<dbReference type="OrthoDB" id="629492at2759"/>
<dbReference type="Pfam" id="PF00515">
    <property type="entry name" value="TPR_1"/>
    <property type="match status" value="1"/>
</dbReference>
<sequence>LNKVLEKYPEWGYPLALRGGIYRALKSYKKALTDLNKALENLKDRAFNVGHITKALCNRGAVYFAMEKYNEALADFNKVLIRDPKNSYALQERSAVYQALGRNDKKMVEESGNELT</sequence>
<organism evidence="2 3">
    <name type="scientific">Racocetra fulgida</name>
    <dbReference type="NCBI Taxonomy" id="60492"/>
    <lineage>
        <taxon>Eukaryota</taxon>
        <taxon>Fungi</taxon>
        <taxon>Fungi incertae sedis</taxon>
        <taxon>Mucoromycota</taxon>
        <taxon>Glomeromycotina</taxon>
        <taxon>Glomeromycetes</taxon>
        <taxon>Diversisporales</taxon>
        <taxon>Gigasporaceae</taxon>
        <taxon>Racocetra</taxon>
    </lineage>
</organism>
<dbReference type="Pfam" id="PF13181">
    <property type="entry name" value="TPR_8"/>
    <property type="match status" value="1"/>
</dbReference>
<dbReference type="InterPro" id="IPR011990">
    <property type="entry name" value="TPR-like_helical_dom_sf"/>
</dbReference>
<dbReference type="InterPro" id="IPR019734">
    <property type="entry name" value="TPR_rpt"/>
</dbReference>
<dbReference type="AlphaFoldDB" id="A0A9N9PAR0"/>
<dbReference type="EMBL" id="CAJVPZ010079095">
    <property type="protein sequence ID" value="CAG8806723.1"/>
    <property type="molecule type" value="Genomic_DNA"/>
</dbReference>
<gene>
    <name evidence="2" type="ORF">RFULGI_LOCUS18308</name>
</gene>
<dbReference type="GO" id="GO:0045892">
    <property type="term" value="P:negative regulation of DNA-templated transcription"/>
    <property type="evidence" value="ECO:0007669"/>
    <property type="project" value="InterPro"/>
</dbReference>
<reference evidence="2" key="1">
    <citation type="submission" date="2021-06" db="EMBL/GenBank/DDBJ databases">
        <authorList>
            <person name="Kallberg Y."/>
            <person name="Tangrot J."/>
            <person name="Rosling A."/>
        </authorList>
    </citation>
    <scope>NUCLEOTIDE SEQUENCE</scope>
    <source>
        <strain evidence="2">IN212</strain>
    </source>
</reference>
<proteinExistence type="predicted"/>
<dbReference type="PANTHER" id="PTHR44749:SF1">
    <property type="entry name" value="TETRATRICOPEPTIDE-LIKE HELICAL DOMAIN-CONTAINING PROTEIN"/>
    <property type="match status" value="1"/>
</dbReference>
<protein>
    <submittedName>
        <fullName evidence="2">8157_t:CDS:1</fullName>
    </submittedName>
</protein>
<keyword evidence="1" id="KW-0802">TPR repeat</keyword>
<feature type="repeat" description="TPR" evidence="1">
    <location>
        <begin position="53"/>
        <end position="86"/>
    </location>
</feature>
<evidence type="ECO:0000313" key="3">
    <source>
        <dbReference type="Proteomes" id="UP000789396"/>
    </source>
</evidence>
<dbReference type="Proteomes" id="UP000789396">
    <property type="component" value="Unassembled WGS sequence"/>
</dbReference>
<dbReference type="SUPFAM" id="SSF48452">
    <property type="entry name" value="TPR-like"/>
    <property type="match status" value="1"/>
</dbReference>
<keyword evidence="3" id="KW-1185">Reference proteome</keyword>
<dbReference type="PROSITE" id="PS50005">
    <property type="entry name" value="TPR"/>
    <property type="match status" value="1"/>
</dbReference>
<evidence type="ECO:0000313" key="2">
    <source>
        <dbReference type="EMBL" id="CAG8806723.1"/>
    </source>
</evidence>
<dbReference type="SMART" id="SM00028">
    <property type="entry name" value="TPR"/>
    <property type="match status" value="2"/>
</dbReference>
<name>A0A9N9PAR0_9GLOM</name>
<comment type="caution">
    <text evidence="2">The sequence shown here is derived from an EMBL/GenBank/DDBJ whole genome shotgun (WGS) entry which is preliminary data.</text>
</comment>
<evidence type="ECO:0000256" key="1">
    <source>
        <dbReference type="PROSITE-ProRule" id="PRU00339"/>
    </source>
</evidence>
<dbReference type="InterPro" id="IPR044650">
    <property type="entry name" value="SRFR1-like"/>
</dbReference>